<dbReference type="Proteomes" id="UP001589645">
    <property type="component" value="Unassembled WGS sequence"/>
</dbReference>
<gene>
    <name evidence="2" type="ORF">ACFFUV_18655</name>
</gene>
<keyword evidence="2" id="KW-0378">Hydrolase</keyword>
<dbReference type="Gene3D" id="1.10.10.800">
    <property type="match status" value="1"/>
</dbReference>
<dbReference type="PANTHER" id="PTHR47751:SF1">
    <property type="entry name" value="SUPERFAMILY HYDROLASE, PUTATIVE (AFU_ORTHOLOGUE AFUA_2G16580)-RELATED"/>
    <property type="match status" value="1"/>
</dbReference>
<evidence type="ECO:0000313" key="2">
    <source>
        <dbReference type="EMBL" id="MFB9136995.1"/>
    </source>
</evidence>
<feature type="domain" description="Xaa-Pro dipeptidyl-peptidase-like" evidence="1">
    <location>
        <begin position="27"/>
        <end position="158"/>
    </location>
</feature>
<organism evidence="2 3">
    <name type="scientific">Vibrio olivae</name>
    <dbReference type="NCBI Taxonomy" id="1243002"/>
    <lineage>
        <taxon>Bacteria</taxon>
        <taxon>Pseudomonadati</taxon>
        <taxon>Pseudomonadota</taxon>
        <taxon>Gammaproteobacteria</taxon>
        <taxon>Vibrionales</taxon>
        <taxon>Vibrionaceae</taxon>
        <taxon>Vibrio</taxon>
    </lineage>
</organism>
<accession>A0ABV5HRX4</accession>
<dbReference type="PANTHER" id="PTHR47751">
    <property type="entry name" value="SUPERFAMILY HYDROLASE, PUTATIVE (AFU_ORTHOLOGUE AFUA_2G16580)-RELATED"/>
    <property type="match status" value="1"/>
</dbReference>
<sequence>MATVDNYIFTLSENVTRKPVSYKTRYGINISADLYLPKGLNESDQLPALVVGAPYGGVKEQGPGVYANELAQRGFAVLTFDPSYNGYSSGEVRHLSSPDIFVEDFSAAVDFLGTRPFVNREQIGVIGICGSGGFALSAAQVDRRIKAVATTSMYDITRMHAKGFGDSLTDEQRAAWLDSIAEQRYAEFEGNAPALTDRGAPIGFDENTDDIGKEFGEFYSTPRGYHPNSITQFTMTSAPSMMNFSILDHLDWISPRPILLVIGEHAHSRYFSEDVYQQAGDEKELLVIPNANHVDLYDKTDVIPFDKFEAFFKDAF</sequence>
<protein>
    <submittedName>
        <fullName evidence="2">Alpha/beta hydrolase</fullName>
    </submittedName>
</protein>
<reference evidence="2 3" key="1">
    <citation type="submission" date="2024-09" db="EMBL/GenBank/DDBJ databases">
        <authorList>
            <person name="Sun Q."/>
            <person name="Mori K."/>
        </authorList>
    </citation>
    <scope>NUCLEOTIDE SEQUENCE [LARGE SCALE GENOMIC DNA]</scope>
    <source>
        <strain evidence="2 3">CECT 8064</strain>
    </source>
</reference>
<keyword evidence="3" id="KW-1185">Reference proteome</keyword>
<proteinExistence type="predicted"/>
<dbReference type="Gene3D" id="3.40.50.1820">
    <property type="entry name" value="alpha/beta hydrolase"/>
    <property type="match status" value="1"/>
</dbReference>
<evidence type="ECO:0000259" key="1">
    <source>
        <dbReference type="Pfam" id="PF02129"/>
    </source>
</evidence>
<dbReference type="Pfam" id="PF02129">
    <property type="entry name" value="Peptidase_S15"/>
    <property type="match status" value="1"/>
</dbReference>
<dbReference type="InterPro" id="IPR029058">
    <property type="entry name" value="AB_hydrolase_fold"/>
</dbReference>
<dbReference type="InterPro" id="IPR051411">
    <property type="entry name" value="Polyketide_trans_af380"/>
</dbReference>
<dbReference type="RefSeq" id="WP_390195770.1">
    <property type="nucleotide sequence ID" value="NZ_JBHMEP010000008.1"/>
</dbReference>
<comment type="caution">
    <text evidence="2">The sequence shown here is derived from an EMBL/GenBank/DDBJ whole genome shotgun (WGS) entry which is preliminary data.</text>
</comment>
<name>A0ABV5HRX4_9VIBR</name>
<dbReference type="SUPFAM" id="SSF53474">
    <property type="entry name" value="alpha/beta-Hydrolases"/>
    <property type="match status" value="1"/>
</dbReference>
<dbReference type="InterPro" id="IPR000383">
    <property type="entry name" value="Xaa-Pro-like_dom"/>
</dbReference>
<dbReference type="GO" id="GO:0016787">
    <property type="term" value="F:hydrolase activity"/>
    <property type="evidence" value="ECO:0007669"/>
    <property type="project" value="UniProtKB-KW"/>
</dbReference>
<evidence type="ECO:0000313" key="3">
    <source>
        <dbReference type="Proteomes" id="UP001589645"/>
    </source>
</evidence>
<dbReference type="EMBL" id="JBHMEP010000008">
    <property type="protein sequence ID" value="MFB9136995.1"/>
    <property type="molecule type" value="Genomic_DNA"/>
</dbReference>